<dbReference type="Proteomes" id="UP000276133">
    <property type="component" value="Unassembled WGS sequence"/>
</dbReference>
<gene>
    <name evidence="1" type="ORF">BpHYR1_019669</name>
</gene>
<reference evidence="1 2" key="1">
    <citation type="journal article" date="2018" name="Sci. Rep.">
        <title>Genomic signatures of local adaptation to the degree of environmental predictability in rotifers.</title>
        <authorList>
            <person name="Franch-Gras L."/>
            <person name="Hahn C."/>
            <person name="Garcia-Roger E.M."/>
            <person name="Carmona M.J."/>
            <person name="Serra M."/>
            <person name="Gomez A."/>
        </authorList>
    </citation>
    <scope>NUCLEOTIDE SEQUENCE [LARGE SCALE GENOMIC DNA]</scope>
    <source>
        <strain evidence="1">HYR1</strain>
    </source>
</reference>
<dbReference type="EMBL" id="REGN01002965">
    <property type="protein sequence ID" value="RNA25187.1"/>
    <property type="molecule type" value="Genomic_DNA"/>
</dbReference>
<evidence type="ECO:0000313" key="1">
    <source>
        <dbReference type="EMBL" id="RNA25187.1"/>
    </source>
</evidence>
<dbReference type="AlphaFoldDB" id="A0A3M7RPB4"/>
<sequence>MYTHSQSLIFHYFWVDWVTRNGQDIQVDLVWLNDMLLLHILIVILHYRDNLNHNRQNKSNNKFAITLKGIYFFLSKILHNCSLAPKAPPL</sequence>
<organism evidence="1 2">
    <name type="scientific">Brachionus plicatilis</name>
    <name type="common">Marine rotifer</name>
    <name type="synonym">Brachionus muelleri</name>
    <dbReference type="NCBI Taxonomy" id="10195"/>
    <lineage>
        <taxon>Eukaryota</taxon>
        <taxon>Metazoa</taxon>
        <taxon>Spiralia</taxon>
        <taxon>Gnathifera</taxon>
        <taxon>Rotifera</taxon>
        <taxon>Eurotatoria</taxon>
        <taxon>Monogononta</taxon>
        <taxon>Pseudotrocha</taxon>
        <taxon>Ploima</taxon>
        <taxon>Brachionidae</taxon>
        <taxon>Brachionus</taxon>
    </lineage>
</organism>
<comment type="caution">
    <text evidence="1">The sequence shown here is derived from an EMBL/GenBank/DDBJ whole genome shotgun (WGS) entry which is preliminary data.</text>
</comment>
<evidence type="ECO:0000313" key="2">
    <source>
        <dbReference type="Proteomes" id="UP000276133"/>
    </source>
</evidence>
<protein>
    <submittedName>
        <fullName evidence="1">Uncharacterized protein</fullName>
    </submittedName>
</protein>
<name>A0A3M7RPB4_BRAPC</name>
<proteinExistence type="predicted"/>
<keyword evidence="2" id="KW-1185">Reference proteome</keyword>
<accession>A0A3M7RPB4</accession>